<evidence type="ECO:0000313" key="3">
    <source>
        <dbReference type="EMBL" id="KAG0585181.1"/>
    </source>
</evidence>
<dbReference type="EMBL" id="CM026423">
    <property type="protein sequence ID" value="KAG0585181.1"/>
    <property type="molecule type" value="Genomic_DNA"/>
</dbReference>
<evidence type="ECO:0000313" key="4">
    <source>
        <dbReference type="Proteomes" id="UP000822688"/>
    </source>
</evidence>
<name>A0A8T0IQV3_CERPU</name>
<sequence>MSLSCSHLLLPHTTLHHRCSGLRIASLLCTPSLPRPPPPPRPRPMATLDGHAMPPSARTDSLPSDRFSAALANVTELGQSLDSLQHMLGKALYVDEEVFANASVLSKQTRTLKAQERRIRALERELDAAIAAAGHARAEKKQAEAGQRAAEARTEEVLRELEDTTVVFKLHAEELRAKQDEVEKKKDEIQVLKAIIETLRQDKSGKRLS</sequence>
<proteinExistence type="predicted"/>
<dbReference type="Proteomes" id="UP000822688">
    <property type="component" value="Chromosome 3"/>
</dbReference>
<feature type="compositionally biased region" description="Pro residues" evidence="2">
    <location>
        <begin position="33"/>
        <end position="43"/>
    </location>
</feature>
<keyword evidence="1" id="KW-0175">Coiled coil</keyword>
<reference evidence="3" key="1">
    <citation type="submission" date="2020-06" db="EMBL/GenBank/DDBJ databases">
        <title>WGS assembly of Ceratodon purpureus strain R40.</title>
        <authorList>
            <person name="Carey S.B."/>
            <person name="Jenkins J."/>
            <person name="Shu S."/>
            <person name="Lovell J.T."/>
            <person name="Sreedasyam A."/>
            <person name="Maumus F."/>
            <person name="Tiley G.P."/>
            <person name="Fernandez-Pozo N."/>
            <person name="Barry K."/>
            <person name="Chen C."/>
            <person name="Wang M."/>
            <person name="Lipzen A."/>
            <person name="Daum C."/>
            <person name="Saski C.A."/>
            <person name="Payton A.C."/>
            <person name="Mcbreen J.C."/>
            <person name="Conrad R.E."/>
            <person name="Kollar L.M."/>
            <person name="Olsson S."/>
            <person name="Huttunen S."/>
            <person name="Landis J.B."/>
            <person name="Wickett N.J."/>
            <person name="Johnson M.G."/>
            <person name="Rensing S.A."/>
            <person name="Grimwood J."/>
            <person name="Schmutz J."/>
            <person name="Mcdaniel S.F."/>
        </authorList>
    </citation>
    <scope>NUCLEOTIDE SEQUENCE</scope>
    <source>
        <strain evidence="3">R40</strain>
    </source>
</reference>
<keyword evidence="4" id="KW-1185">Reference proteome</keyword>
<organism evidence="3 4">
    <name type="scientific">Ceratodon purpureus</name>
    <name type="common">Fire moss</name>
    <name type="synonym">Dicranum purpureum</name>
    <dbReference type="NCBI Taxonomy" id="3225"/>
    <lineage>
        <taxon>Eukaryota</taxon>
        <taxon>Viridiplantae</taxon>
        <taxon>Streptophyta</taxon>
        <taxon>Embryophyta</taxon>
        <taxon>Bryophyta</taxon>
        <taxon>Bryophytina</taxon>
        <taxon>Bryopsida</taxon>
        <taxon>Dicranidae</taxon>
        <taxon>Pseudoditrichales</taxon>
        <taxon>Ditrichaceae</taxon>
        <taxon>Ceratodon</taxon>
    </lineage>
</organism>
<feature type="coiled-coil region" evidence="1">
    <location>
        <begin position="105"/>
        <end position="202"/>
    </location>
</feature>
<dbReference type="PANTHER" id="PTHR36080">
    <property type="entry name" value="DBJ|BAA96220.1"/>
    <property type="match status" value="1"/>
</dbReference>
<dbReference type="AlphaFoldDB" id="A0A8T0IQV3"/>
<feature type="region of interest" description="Disordered" evidence="2">
    <location>
        <begin position="30"/>
        <end position="61"/>
    </location>
</feature>
<protein>
    <submittedName>
        <fullName evidence="3">Uncharacterized protein</fullName>
    </submittedName>
</protein>
<evidence type="ECO:0000256" key="2">
    <source>
        <dbReference type="SAM" id="MobiDB-lite"/>
    </source>
</evidence>
<dbReference type="PANTHER" id="PTHR36080:SF1">
    <property type="entry name" value="DBJ|BAA96220.1"/>
    <property type="match status" value="1"/>
</dbReference>
<accession>A0A8T0IQV3</accession>
<evidence type="ECO:0000256" key="1">
    <source>
        <dbReference type="SAM" id="Coils"/>
    </source>
</evidence>
<gene>
    <name evidence="3" type="ORF">KC19_3G264700</name>
</gene>
<comment type="caution">
    <text evidence="3">The sequence shown here is derived from an EMBL/GenBank/DDBJ whole genome shotgun (WGS) entry which is preliminary data.</text>
</comment>